<dbReference type="NCBIfam" id="TIGR03647">
    <property type="entry name" value="Na_symport_sm"/>
    <property type="match status" value="1"/>
</dbReference>
<organism evidence="3">
    <name type="scientific">marine metagenome</name>
    <dbReference type="NCBI Taxonomy" id="408172"/>
    <lineage>
        <taxon>unclassified sequences</taxon>
        <taxon>metagenomes</taxon>
        <taxon>ecological metagenomes</taxon>
    </lineage>
</organism>
<evidence type="ECO:0000313" key="3">
    <source>
        <dbReference type="EMBL" id="SUZ80932.1"/>
    </source>
</evidence>
<accession>A0A381QNM0</accession>
<keyword evidence="1" id="KW-0472">Membrane</keyword>
<dbReference type="InterPro" id="IPR019886">
    <property type="entry name" value="Na_symporter_ssu"/>
</dbReference>
<name>A0A381QNM0_9ZZZZ</name>
<sequence>MDYYWKANLKILFCLLTIWFIVSFGFGILLSDWLDQFRIGGFKLGFWFAQQGSIYVFILLIFTYVFLMGRLDKKVSAERDKKDS</sequence>
<reference evidence="3" key="1">
    <citation type="submission" date="2018-05" db="EMBL/GenBank/DDBJ databases">
        <authorList>
            <person name="Lanie J.A."/>
            <person name="Ng W.-L."/>
            <person name="Kazmierczak K.M."/>
            <person name="Andrzejewski T.M."/>
            <person name="Davidsen T.M."/>
            <person name="Wayne K.J."/>
            <person name="Tettelin H."/>
            <person name="Glass J.I."/>
            <person name="Rusch D."/>
            <person name="Podicherti R."/>
            <person name="Tsui H.-C.T."/>
            <person name="Winkler M.E."/>
        </authorList>
    </citation>
    <scope>NUCLEOTIDE SEQUENCE</scope>
</reference>
<feature type="domain" description="Sodium symporter small subunit" evidence="2">
    <location>
        <begin position="3"/>
        <end position="75"/>
    </location>
</feature>
<dbReference type="EMBL" id="UINC01001448">
    <property type="protein sequence ID" value="SUZ80932.1"/>
    <property type="molecule type" value="Genomic_DNA"/>
</dbReference>
<gene>
    <name evidence="3" type="ORF">METZ01_LOCUS33786</name>
</gene>
<keyword evidence="1" id="KW-1133">Transmembrane helix</keyword>
<keyword evidence="1" id="KW-0812">Transmembrane</keyword>
<feature type="transmembrane region" description="Helical" evidence="1">
    <location>
        <begin position="12"/>
        <end position="34"/>
    </location>
</feature>
<dbReference type="Pfam" id="PF13937">
    <property type="entry name" value="DUF4212"/>
    <property type="match status" value="1"/>
</dbReference>
<feature type="transmembrane region" description="Helical" evidence="1">
    <location>
        <begin position="54"/>
        <end position="71"/>
    </location>
</feature>
<evidence type="ECO:0000256" key="1">
    <source>
        <dbReference type="SAM" id="Phobius"/>
    </source>
</evidence>
<evidence type="ECO:0000259" key="2">
    <source>
        <dbReference type="Pfam" id="PF13937"/>
    </source>
</evidence>
<protein>
    <recommendedName>
        <fullName evidence="2">Sodium symporter small subunit domain-containing protein</fullName>
    </recommendedName>
</protein>
<proteinExistence type="predicted"/>
<dbReference type="AlphaFoldDB" id="A0A381QNM0"/>